<feature type="compositionally biased region" description="Low complexity" evidence="1">
    <location>
        <begin position="41"/>
        <end position="61"/>
    </location>
</feature>
<evidence type="ECO:0000259" key="3">
    <source>
        <dbReference type="Pfam" id="PF19843"/>
    </source>
</evidence>
<comment type="caution">
    <text evidence="4">The sequence shown here is derived from an EMBL/GenBank/DDBJ whole genome shotgun (WGS) entry which is preliminary data.</text>
</comment>
<dbReference type="EMBL" id="RBIR01000014">
    <property type="protein sequence ID" value="RKR12521.1"/>
    <property type="molecule type" value="Genomic_DNA"/>
</dbReference>
<dbReference type="Proteomes" id="UP000276055">
    <property type="component" value="Unassembled WGS sequence"/>
</dbReference>
<evidence type="ECO:0000256" key="2">
    <source>
        <dbReference type="SAM" id="SignalP"/>
    </source>
</evidence>
<dbReference type="AlphaFoldDB" id="A0A495E780"/>
<evidence type="ECO:0000313" key="5">
    <source>
        <dbReference type="Proteomes" id="UP000276055"/>
    </source>
</evidence>
<reference evidence="4 5" key="1">
    <citation type="submission" date="2018-10" db="EMBL/GenBank/DDBJ databases">
        <title>Genomic Encyclopedia of Type Strains, Phase IV (KMG-IV): sequencing the most valuable type-strain genomes for metagenomic binning, comparative biology and taxonomic classification.</title>
        <authorList>
            <person name="Goeker M."/>
        </authorList>
    </citation>
    <scope>NUCLEOTIDE SEQUENCE [LARGE SCALE GENOMIC DNA]</scope>
    <source>
        <strain evidence="4 5">DSM 25586</strain>
    </source>
</reference>
<evidence type="ECO:0000313" key="4">
    <source>
        <dbReference type="EMBL" id="RKR12521.1"/>
    </source>
</evidence>
<organism evidence="4 5">
    <name type="scientific">Arthrobacter oryzae</name>
    <dbReference type="NCBI Taxonomy" id="409290"/>
    <lineage>
        <taxon>Bacteria</taxon>
        <taxon>Bacillati</taxon>
        <taxon>Actinomycetota</taxon>
        <taxon>Actinomycetes</taxon>
        <taxon>Micrococcales</taxon>
        <taxon>Micrococcaceae</taxon>
        <taxon>Arthrobacter</taxon>
    </lineage>
</organism>
<keyword evidence="2" id="KW-0732">Signal</keyword>
<accession>A0A495E780</accession>
<feature type="chain" id="PRO_5038619907" description="DUF6318 domain-containing protein" evidence="2">
    <location>
        <begin position="31"/>
        <end position="218"/>
    </location>
</feature>
<feature type="domain" description="DUF6318" evidence="3">
    <location>
        <begin position="63"/>
        <end position="213"/>
    </location>
</feature>
<sequence length="218" mass="22860">MTSRTSFSGPWRPFAAALISISLMSVTACSGGETPPPGPPSSGSQSPPVESTPSASSTPSAIYKPADASGKAQNVPIPELPEAAKAKTKEGLEAFARYWYSLLNYAYETGDLSSIKSLSSPACALCGKVFPGIQKWNGQGRWIVGGTVAVHAVQSTFVKTPNGDFQVAIQSQQEAGSLENADGTDAQKISESAMLGDLMVARYEQGRWAVQNVDRLGS</sequence>
<dbReference type="InterPro" id="IPR046281">
    <property type="entry name" value="DUF6318"/>
</dbReference>
<proteinExistence type="predicted"/>
<protein>
    <recommendedName>
        <fullName evidence="3">DUF6318 domain-containing protein</fullName>
    </recommendedName>
</protein>
<gene>
    <name evidence="4" type="ORF">C8D78_3895</name>
</gene>
<name>A0A495E780_9MICC</name>
<feature type="signal peptide" evidence="2">
    <location>
        <begin position="1"/>
        <end position="30"/>
    </location>
</feature>
<feature type="region of interest" description="Disordered" evidence="1">
    <location>
        <begin position="29"/>
        <end position="76"/>
    </location>
</feature>
<evidence type="ECO:0000256" key="1">
    <source>
        <dbReference type="SAM" id="MobiDB-lite"/>
    </source>
</evidence>
<dbReference type="Pfam" id="PF19843">
    <property type="entry name" value="DUF6318"/>
    <property type="match status" value="1"/>
</dbReference>
<dbReference type="PROSITE" id="PS51257">
    <property type="entry name" value="PROKAR_LIPOPROTEIN"/>
    <property type="match status" value="1"/>
</dbReference>